<keyword evidence="1" id="KW-0732">Signal</keyword>
<dbReference type="OrthoDB" id="2381962at2"/>
<proteinExistence type="predicted"/>
<feature type="chain" id="PRO_5012010749" description="Peptidase C-terminal archaeal/bacterial domain-containing protein" evidence="1">
    <location>
        <begin position="27"/>
        <end position="141"/>
    </location>
</feature>
<evidence type="ECO:0000256" key="1">
    <source>
        <dbReference type="SAM" id="SignalP"/>
    </source>
</evidence>
<dbReference type="EMBL" id="CP021434">
    <property type="protein sequence ID" value="ARU61895.1"/>
    <property type="molecule type" value="Genomic_DNA"/>
</dbReference>
<reference evidence="3" key="1">
    <citation type="submission" date="2017-05" db="EMBL/GenBank/DDBJ databases">
        <authorList>
            <person name="Sung H."/>
        </authorList>
    </citation>
    <scope>NUCLEOTIDE SEQUENCE [LARGE SCALE GENOMIC DNA]</scope>
    <source>
        <strain evidence="3">AR23208</strain>
    </source>
</reference>
<protein>
    <recommendedName>
        <fullName evidence="4">Peptidase C-terminal archaeal/bacterial domain-containing protein</fullName>
    </recommendedName>
</protein>
<sequence length="141" mass="15253">MNLRKKTLLTIAMTAVLATGAQTALAASTELEASNGSGANDTYATAEGYSIGDSVTGYIGTYTDADVFTFTAQNSLYAELYIETAGNYSFTVTNKATGEHYSDDGTGLIDMPLTYGETYYVRVFGLNDKGKEYRLSSFHYF</sequence>
<accession>A0A1Y0IR22</accession>
<dbReference type="Proteomes" id="UP000195437">
    <property type="component" value="Chromosome"/>
</dbReference>
<gene>
    <name evidence="2" type="ORF">CBW65_13275</name>
</gene>
<organism evidence="2 3">
    <name type="scientific">Tumebacillus avium</name>
    <dbReference type="NCBI Taxonomy" id="1903704"/>
    <lineage>
        <taxon>Bacteria</taxon>
        <taxon>Bacillati</taxon>
        <taxon>Bacillota</taxon>
        <taxon>Bacilli</taxon>
        <taxon>Bacillales</taxon>
        <taxon>Alicyclobacillaceae</taxon>
        <taxon>Tumebacillus</taxon>
    </lineage>
</organism>
<feature type="signal peptide" evidence="1">
    <location>
        <begin position="1"/>
        <end position="26"/>
    </location>
</feature>
<name>A0A1Y0IR22_9BACL</name>
<evidence type="ECO:0000313" key="2">
    <source>
        <dbReference type="EMBL" id="ARU61895.1"/>
    </source>
</evidence>
<dbReference type="RefSeq" id="WP_087457264.1">
    <property type="nucleotide sequence ID" value="NZ_CP021434.1"/>
</dbReference>
<dbReference type="Gene3D" id="2.60.120.380">
    <property type="match status" value="1"/>
</dbReference>
<evidence type="ECO:0000313" key="3">
    <source>
        <dbReference type="Proteomes" id="UP000195437"/>
    </source>
</evidence>
<dbReference type="AlphaFoldDB" id="A0A1Y0IR22"/>
<evidence type="ECO:0008006" key="4">
    <source>
        <dbReference type="Google" id="ProtNLM"/>
    </source>
</evidence>
<dbReference type="KEGG" id="tum:CBW65_13275"/>
<dbReference type="SUPFAM" id="SSF89260">
    <property type="entry name" value="Collagen-binding domain"/>
    <property type="match status" value="1"/>
</dbReference>
<keyword evidence="3" id="KW-1185">Reference proteome</keyword>